<dbReference type="EMBL" id="OZ034814">
    <property type="protein sequence ID" value="CAL1360375.1"/>
    <property type="molecule type" value="Genomic_DNA"/>
</dbReference>
<reference evidence="2 3" key="1">
    <citation type="submission" date="2024-04" db="EMBL/GenBank/DDBJ databases">
        <authorList>
            <person name="Fracassetti M."/>
        </authorList>
    </citation>
    <scope>NUCLEOTIDE SEQUENCE [LARGE SCALE GENOMIC DNA]</scope>
</reference>
<organism evidence="2 3">
    <name type="scientific">Linum trigynum</name>
    <dbReference type="NCBI Taxonomy" id="586398"/>
    <lineage>
        <taxon>Eukaryota</taxon>
        <taxon>Viridiplantae</taxon>
        <taxon>Streptophyta</taxon>
        <taxon>Embryophyta</taxon>
        <taxon>Tracheophyta</taxon>
        <taxon>Spermatophyta</taxon>
        <taxon>Magnoliopsida</taxon>
        <taxon>eudicotyledons</taxon>
        <taxon>Gunneridae</taxon>
        <taxon>Pentapetalae</taxon>
        <taxon>rosids</taxon>
        <taxon>fabids</taxon>
        <taxon>Malpighiales</taxon>
        <taxon>Linaceae</taxon>
        <taxon>Linum</taxon>
    </lineage>
</organism>
<sequence length="101" mass="11262">MPLFSSPRPAAKTHCTRIQSNSKFGSFDDLKPDFVRGPIIFSNLLWHDPTSSPQSSQFDVIINSSSPPTPPASSLPLSSWLLELKERREGWVRGDFRFGTG</sequence>
<dbReference type="AlphaFoldDB" id="A0AAV2CVM3"/>
<feature type="compositionally biased region" description="Polar residues" evidence="1">
    <location>
        <begin position="49"/>
        <end position="58"/>
    </location>
</feature>
<accession>A0AAV2CVM3</accession>
<proteinExistence type="predicted"/>
<dbReference type="Proteomes" id="UP001497516">
    <property type="component" value="Chromosome 10"/>
</dbReference>
<gene>
    <name evidence="2" type="ORF">LTRI10_LOCUS7815</name>
</gene>
<protein>
    <submittedName>
        <fullName evidence="2">Uncharacterized protein</fullName>
    </submittedName>
</protein>
<evidence type="ECO:0000313" key="3">
    <source>
        <dbReference type="Proteomes" id="UP001497516"/>
    </source>
</evidence>
<evidence type="ECO:0000256" key="1">
    <source>
        <dbReference type="SAM" id="MobiDB-lite"/>
    </source>
</evidence>
<keyword evidence="3" id="KW-1185">Reference proteome</keyword>
<name>A0AAV2CVM3_9ROSI</name>
<feature type="region of interest" description="Disordered" evidence="1">
    <location>
        <begin position="49"/>
        <end position="74"/>
    </location>
</feature>
<evidence type="ECO:0000313" key="2">
    <source>
        <dbReference type="EMBL" id="CAL1360375.1"/>
    </source>
</evidence>